<proteinExistence type="predicted"/>
<keyword evidence="2" id="KW-1185">Reference proteome</keyword>
<dbReference type="KEGG" id="ppsc:EHS13_12605"/>
<dbReference type="RefSeq" id="WP_155700700.1">
    <property type="nucleotide sequence ID" value="NZ_CP034235.1"/>
</dbReference>
<sequence>MNNKTSDITHDFSDPIPLQVLSVDKAYDLIPKEKGVYIILRDSSEPVVFLEESVGGHFKNQDPTVSIKVLSKKWIPDTEILYIGQCGSGISKGTLRSRIKQYMDFGNGKPVGHWGGRYIWQISDHKDLFIVFKAVPDDEDPREVEQELIYRFMKVYGDLPFANTNK</sequence>
<evidence type="ECO:0000313" key="1">
    <source>
        <dbReference type="EMBL" id="QGQ95664.1"/>
    </source>
</evidence>
<dbReference type="AlphaFoldDB" id="A0A6B8RIU4"/>
<reference evidence="2" key="1">
    <citation type="submission" date="2018-11" db="EMBL/GenBank/DDBJ databases">
        <title>Complete genome sequence of Paenibacillus sp. ML311-T8.</title>
        <authorList>
            <person name="Nam Y.-D."/>
            <person name="Kang J."/>
            <person name="Chung W.-H."/>
            <person name="Park Y.S."/>
        </authorList>
    </citation>
    <scope>NUCLEOTIDE SEQUENCE [LARGE SCALE GENOMIC DNA]</scope>
    <source>
        <strain evidence="2">ML311-T8</strain>
    </source>
</reference>
<protein>
    <recommendedName>
        <fullName evidence="3">GIY-YIG nuclease family protein</fullName>
    </recommendedName>
</protein>
<accession>A0A6B8RIU4</accession>
<evidence type="ECO:0008006" key="3">
    <source>
        <dbReference type="Google" id="ProtNLM"/>
    </source>
</evidence>
<organism evidence="1 2">
    <name type="scientific">Paenibacillus psychroresistens</name>
    <dbReference type="NCBI Taxonomy" id="1778678"/>
    <lineage>
        <taxon>Bacteria</taxon>
        <taxon>Bacillati</taxon>
        <taxon>Bacillota</taxon>
        <taxon>Bacilli</taxon>
        <taxon>Bacillales</taxon>
        <taxon>Paenibacillaceae</taxon>
        <taxon>Paenibacillus</taxon>
    </lineage>
</organism>
<dbReference type="OrthoDB" id="7505417at2"/>
<gene>
    <name evidence="1" type="ORF">EHS13_12605</name>
</gene>
<name>A0A6B8RIU4_9BACL</name>
<dbReference type="Proteomes" id="UP000426246">
    <property type="component" value="Chromosome"/>
</dbReference>
<evidence type="ECO:0000313" key="2">
    <source>
        <dbReference type="Proteomes" id="UP000426246"/>
    </source>
</evidence>
<dbReference type="EMBL" id="CP034235">
    <property type="protein sequence ID" value="QGQ95664.1"/>
    <property type="molecule type" value="Genomic_DNA"/>
</dbReference>